<evidence type="ECO:0000313" key="3">
    <source>
        <dbReference type="Proteomes" id="UP000606720"/>
    </source>
</evidence>
<evidence type="ECO:0000256" key="1">
    <source>
        <dbReference type="SAM" id="Phobius"/>
    </source>
</evidence>
<protein>
    <recommendedName>
        <fullName evidence="4">Zn-finger containing protein</fullName>
    </recommendedName>
</protein>
<dbReference type="RefSeq" id="WP_178051346.1">
    <property type="nucleotide sequence ID" value="NZ_JACOPH010000002.1"/>
</dbReference>
<name>A0A923LMM3_9FIRM</name>
<reference evidence="2" key="1">
    <citation type="submission" date="2020-08" db="EMBL/GenBank/DDBJ databases">
        <title>Genome public.</title>
        <authorList>
            <person name="Liu C."/>
            <person name="Sun Q."/>
        </authorList>
    </citation>
    <scope>NUCLEOTIDE SEQUENCE</scope>
    <source>
        <strain evidence="2">BX1005</strain>
    </source>
</reference>
<keyword evidence="1" id="KW-1133">Transmembrane helix</keyword>
<gene>
    <name evidence="2" type="ORF">H8S17_04560</name>
</gene>
<evidence type="ECO:0008006" key="4">
    <source>
        <dbReference type="Google" id="ProtNLM"/>
    </source>
</evidence>
<sequence>MKEKVQRFMMGRYGFDELSKVYLGVTIVLMILSMFVKSSLLYVLALLLLVYSYYRAFSKNIAKRQTENQKFLNSRYQGVVSWNKFKNRQAQKKIYRFYKCPQCKQTVRVPKGKGKICITCPKCQTEFIKKS</sequence>
<accession>A0A923LMM3</accession>
<dbReference type="EMBL" id="JACOPH010000002">
    <property type="protein sequence ID" value="MBC5713493.1"/>
    <property type="molecule type" value="Genomic_DNA"/>
</dbReference>
<dbReference type="AlphaFoldDB" id="A0A923LMM3"/>
<keyword evidence="1" id="KW-0472">Membrane</keyword>
<proteinExistence type="predicted"/>
<comment type="caution">
    <text evidence="2">The sequence shown here is derived from an EMBL/GenBank/DDBJ whole genome shotgun (WGS) entry which is preliminary data.</text>
</comment>
<organism evidence="2 3">
    <name type="scientific">Roseburia zhanii</name>
    <dbReference type="NCBI Taxonomy" id="2763064"/>
    <lineage>
        <taxon>Bacteria</taxon>
        <taxon>Bacillati</taxon>
        <taxon>Bacillota</taxon>
        <taxon>Clostridia</taxon>
        <taxon>Lachnospirales</taxon>
        <taxon>Lachnospiraceae</taxon>
        <taxon>Roseburia</taxon>
    </lineage>
</organism>
<evidence type="ECO:0000313" key="2">
    <source>
        <dbReference type="EMBL" id="MBC5713493.1"/>
    </source>
</evidence>
<keyword evidence="3" id="KW-1185">Reference proteome</keyword>
<keyword evidence="1" id="KW-0812">Transmembrane</keyword>
<dbReference type="Proteomes" id="UP000606720">
    <property type="component" value="Unassembled WGS sequence"/>
</dbReference>
<feature type="transmembrane region" description="Helical" evidence="1">
    <location>
        <begin position="21"/>
        <end position="54"/>
    </location>
</feature>